<evidence type="ECO:0000256" key="4">
    <source>
        <dbReference type="ARBA" id="ARBA00022741"/>
    </source>
</evidence>
<dbReference type="EC" id="6.3.2.6" evidence="8"/>
<evidence type="ECO:0000313" key="10">
    <source>
        <dbReference type="EMBL" id="QGO06259.1"/>
    </source>
</evidence>
<dbReference type="GO" id="GO:0005829">
    <property type="term" value="C:cytosol"/>
    <property type="evidence" value="ECO:0007669"/>
    <property type="project" value="TreeGrafter"/>
</dbReference>
<dbReference type="PANTHER" id="PTHR43599:SF3">
    <property type="entry name" value="SI:DKEY-6E2.2"/>
    <property type="match status" value="1"/>
</dbReference>
<dbReference type="InterPro" id="IPR050089">
    <property type="entry name" value="SAICAR_synthetase"/>
</dbReference>
<evidence type="ECO:0000256" key="1">
    <source>
        <dbReference type="ARBA" id="ARBA00004672"/>
    </source>
</evidence>
<keyword evidence="5 8" id="KW-0658">Purine biosynthesis</keyword>
<dbReference type="AlphaFoldDB" id="A0A9Q6LRU1"/>
<dbReference type="Gene3D" id="3.30.470.20">
    <property type="entry name" value="ATP-grasp fold, B domain"/>
    <property type="match status" value="1"/>
</dbReference>
<dbReference type="Gene3D" id="3.30.200.20">
    <property type="entry name" value="Phosphorylase Kinase, domain 1"/>
    <property type="match status" value="1"/>
</dbReference>
<organism evidence="10 11">
    <name type="scientific">Piscirickettsia salmonis</name>
    <dbReference type="NCBI Taxonomy" id="1238"/>
    <lineage>
        <taxon>Bacteria</taxon>
        <taxon>Pseudomonadati</taxon>
        <taxon>Pseudomonadota</taxon>
        <taxon>Gammaproteobacteria</taxon>
        <taxon>Thiotrichales</taxon>
        <taxon>Piscirickettsiaceae</taxon>
        <taxon>Piscirickettsia</taxon>
    </lineage>
</organism>
<evidence type="ECO:0000256" key="2">
    <source>
        <dbReference type="ARBA" id="ARBA00010190"/>
    </source>
</evidence>
<proteinExistence type="inferred from homology"/>
<dbReference type="EMBL" id="CP038908">
    <property type="protein sequence ID" value="QGO06259.1"/>
    <property type="molecule type" value="Genomic_DNA"/>
</dbReference>
<dbReference type="PANTHER" id="PTHR43599">
    <property type="entry name" value="MULTIFUNCTIONAL PROTEIN ADE2"/>
    <property type="match status" value="1"/>
</dbReference>
<dbReference type="InterPro" id="IPR001636">
    <property type="entry name" value="SAICAR_synth"/>
</dbReference>
<dbReference type="Proteomes" id="UP000422232">
    <property type="component" value="Chromosome"/>
</dbReference>
<keyword evidence="11" id="KW-1185">Reference proteome</keyword>
<reference evidence="10 11" key="1">
    <citation type="submission" date="2019-04" db="EMBL/GenBank/DDBJ databases">
        <title>Complete genome sequencing of Piscirickettsia salmonis strain Psal-009.</title>
        <authorList>
            <person name="Schober I."/>
            <person name="Bunk B."/>
            <person name="Sproer C."/>
            <person name="Carril G.P."/>
            <person name="Riedel T."/>
            <person name="Flores-Herrera P.A."/>
            <person name="Nourdin-Galindo G."/>
            <person name="Marshall S.H."/>
            <person name="Overmann J."/>
        </authorList>
    </citation>
    <scope>NUCLEOTIDE SEQUENCE [LARGE SCALE GENOMIC DNA]</scope>
    <source>
        <strain evidence="10 11">Psal-009</strain>
    </source>
</reference>
<dbReference type="GO" id="GO:0006189">
    <property type="term" value="P:'de novo' IMP biosynthetic process"/>
    <property type="evidence" value="ECO:0007669"/>
    <property type="project" value="UniProtKB-UniRule"/>
</dbReference>
<evidence type="ECO:0000259" key="9">
    <source>
        <dbReference type="Pfam" id="PF01259"/>
    </source>
</evidence>
<feature type="domain" description="SAICAR synthetase/ADE2 N-terminal" evidence="9">
    <location>
        <begin position="6"/>
        <end position="231"/>
    </location>
</feature>
<keyword evidence="4 8" id="KW-0547">Nucleotide-binding</keyword>
<keyword evidence="6 8" id="KW-0067">ATP-binding</keyword>
<dbReference type="GO" id="GO:0005524">
    <property type="term" value="F:ATP binding"/>
    <property type="evidence" value="ECO:0007669"/>
    <property type="project" value="UniProtKB-KW"/>
</dbReference>
<comment type="pathway">
    <text evidence="1 8">Purine metabolism; IMP biosynthesis via de novo pathway; 5-amino-1-(5-phospho-D-ribosyl)imidazole-4-carboxamide from 5-amino-1-(5-phospho-D-ribosyl)imidazole-4-carboxylate: step 1/2.</text>
</comment>
<dbReference type="NCBIfam" id="TIGR00081">
    <property type="entry name" value="purC"/>
    <property type="match status" value="1"/>
</dbReference>
<evidence type="ECO:0000256" key="7">
    <source>
        <dbReference type="ARBA" id="ARBA00048475"/>
    </source>
</evidence>
<dbReference type="GO" id="GO:0004639">
    <property type="term" value="F:phosphoribosylaminoimidazolesuccinocarboxamide synthase activity"/>
    <property type="evidence" value="ECO:0007669"/>
    <property type="project" value="UniProtKB-UniRule"/>
</dbReference>
<dbReference type="HAMAP" id="MF_00137">
    <property type="entry name" value="SAICAR_synth"/>
    <property type="match status" value="1"/>
</dbReference>
<dbReference type="InterPro" id="IPR028923">
    <property type="entry name" value="SAICAR_synt/ADE2_N"/>
</dbReference>
<comment type="similarity">
    <text evidence="2 8">Belongs to the SAICAR synthetase family.</text>
</comment>
<comment type="catalytic activity">
    <reaction evidence="7 8">
        <text>5-amino-1-(5-phospho-D-ribosyl)imidazole-4-carboxylate + L-aspartate + ATP = (2S)-2-[5-amino-1-(5-phospho-beta-D-ribosyl)imidazole-4-carboxamido]succinate + ADP + phosphate + 2 H(+)</text>
        <dbReference type="Rhea" id="RHEA:22628"/>
        <dbReference type="ChEBI" id="CHEBI:15378"/>
        <dbReference type="ChEBI" id="CHEBI:29991"/>
        <dbReference type="ChEBI" id="CHEBI:30616"/>
        <dbReference type="ChEBI" id="CHEBI:43474"/>
        <dbReference type="ChEBI" id="CHEBI:58443"/>
        <dbReference type="ChEBI" id="CHEBI:77657"/>
        <dbReference type="ChEBI" id="CHEBI:456216"/>
        <dbReference type="EC" id="6.3.2.6"/>
    </reaction>
</comment>
<protein>
    <recommendedName>
        <fullName evidence="8">Phosphoribosylaminoimidazole-succinocarboxamide synthase</fullName>
        <ecNumber evidence="8">6.3.2.6</ecNumber>
    </recommendedName>
    <alternativeName>
        <fullName evidence="8">SAICAR synthetase</fullName>
    </alternativeName>
</protein>
<dbReference type="GO" id="GO:0009236">
    <property type="term" value="P:cobalamin biosynthetic process"/>
    <property type="evidence" value="ECO:0007669"/>
    <property type="project" value="InterPro"/>
</dbReference>
<evidence type="ECO:0000256" key="8">
    <source>
        <dbReference type="HAMAP-Rule" id="MF_00137"/>
    </source>
</evidence>
<evidence type="ECO:0000313" key="11">
    <source>
        <dbReference type="Proteomes" id="UP000422232"/>
    </source>
</evidence>
<dbReference type="RefSeq" id="WP_016211310.1">
    <property type="nucleotide sequence ID" value="NZ_CP012413.1"/>
</dbReference>
<dbReference type="Pfam" id="PF01259">
    <property type="entry name" value="SAICAR_synt"/>
    <property type="match status" value="1"/>
</dbReference>
<dbReference type="InterPro" id="IPR018236">
    <property type="entry name" value="SAICAR_synthetase_CS"/>
</dbReference>
<evidence type="ECO:0000256" key="3">
    <source>
        <dbReference type="ARBA" id="ARBA00022598"/>
    </source>
</evidence>
<sequence>MQKKSLLYSGKVKSVYQTDDPQCLVMEFRDDATAFNGVKHELLENKGKVSNIFNEFIMQKLESAGVKTHFIEKISDHESLVKPLEMLRVECVVRNIAAGSLSKRYGIEEGSELKAPIFEFFLKDDDLGDPMINDEHIVAFGWGTEEDIKMMRELTIKVNHVLNDLFLQGDILLVDYKLEFGYNKGELLLGDEFTPDNCRLWDAKTREKMDKDRFRRDLGGVVESYIEVGRRIGISSL</sequence>
<keyword evidence="3 8" id="KW-0436">Ligase</keyword>
<gene>
    <name evidence="8 10" type="primary">purC</name>
    <name evidence="10" type="ORF">Psal009_02167</name>
</gene>
<dbReference type="PROSITE" id="PS01058">
    <property type="entry name" value="SAICAR_SYNTHETASE_2"/>
    <property type="match status" value="1"/>
</dbReference>
<evidence type="ECO:0000256" key="5">
    <source>
        <dbReference type="ARBA" id="ARBA00022755"/>
    </source>
</evidence>
<evidence type="ECO:0000256" key="6">
    <source>
        <dbReference type="ARBA" id="ARBA00022840"/>
    </source>
</evidence>
<name>A0A9Q6LRU1_PISSA</name>
<dbReference type="FunFam" id="3.30.470.20:FF:000006">
    <property type="entry name" value="Phosphoribosylaminoimidazole-succinocarboxamide synthase"/>
    <property type="match status" value="1"/>
</dbReference>
<dbReference type="CDD" id="cd01415">
    <property type="entry name" value="SAICAR_synt_PurC"/>
    <property type="match status" value="1"/>
</dbReference>
<dbReference type="InterPro" id="IPR033934">
    <property type="entry name" value="SAICAR_synt_PurC"/>
</dbReference>
<accession>A0A9Q6LRU1</accession>
<dbReference type="GeneID" id="66741192"/>
<dbReference type="PROSITE" id="PS01057">
    <property type="entry name" value="SAICAR_SYNTHETASE_1"/>
    <property type="match status" value="1"/>
</dbReference>
<dbReference type="SUPFAM" id="SSF56104">
    <property type="entry name" value="SAICAR synthase-like"/>
    <property type="match status" value="1"/>
</dbReference>